<evidence type="ECO:0000259" key="1">
    <source>
        <dbReference type="PROSITE" id="PS50075"/>
    </source>
</evidence>
<dbReference type="InterPro" id="IPR009081">
    <property type="entry name" value="PP-bd_ACP"/>
</dbReference>
<sequence>MEIKQFIADFADQFDETELNEFQPKTEFRELEEWSSLAGLAILNMIGKKYGVKISASEIKGIDTIEALYNLVLSKK</sequence>
<dbReference type="Proteomes" id="UP000003416">
    <property type="component" value="Unassembled WGS sequence"/>
</dbReference>
<evidence type="ECO:0000313" key="2">
    <source>
        <dbReference type="EMBL" id="EGF56350.1"/>
    </source>
</evidence>
<keyword evidence="3" id="KW-1185">Reference proteome</keyword>
<evidence type="ECO:0000313" key="3">
    <source>
        <dbReference type="Proteomes" id="UP000003416"/>
    </source>
</evidence>
<dbReference type="SUPFAM" id="SSF47336">
    <property type="entry name" value="ACP-like"/>
    <property type="match status" value="1"/>
</dbReference>
<protein>
    <recommendedName>
        <fullName evidence="1">Carrier domain-containing protein</fullName>
    </recommendedName>
</protein>
<organism evidence="2 3">
    <name type="scientific">Bacteroides fluxus YIT 12057</name>
    <dbReference type="NCBI Taxonomy" id="763034"/>
    <lineage>
        <taxon>Bacteria</taxon>
        <taxon>Pseudomonadati</taxon>
        <taxon>Bacteroidota</taxon>
        <taxon>Bacteroidia</taxon>
        <taxon>Bacteroidales</taxon>
        <taxon>Bacteroidaceae</taxon>
        <taxon>Bacteroides</taxon>
    </lineage>
</organism>
<dbReference type="InterPro" id="IPR036736">
    <property type="entry name" value="ACP-like_sf"/>
</dbReference>
<accession>F3PU57</accession>
<dbReference type="STRING" id="763034.HMPREF9446_02278"/>
<dbReference type="GeneID" id="86049821"/>
<dbReference type="Gene3D" id="1.10.1200.10">
    <property type="entry name" value="ACP-like"/>
    <property type="match status" value="1"/>
</dbReference>
<dbReference type="AlphaFoldDB" id="F3PU57"/>
<dbReference type="eggNOG" id="COG0236">
    <property type="taxonomic scope" value="Bacteria"/>
</dbReference>
<feature type="domain" description="Carrier" evidence="1">
    <location>
        <begin position="1"/>
        <end position="76"/>
    </location>
</feature>
<dbReference type="RefSeq" id="WP_009125536.1">
    <property type="nucleotide sequence ID" value="NZ_GL882638.1"/>
</dbReference>
<dbReference type="HOGENOM" id="CLU_108696_20_5_10"/>
<gene>
    <name evidence="2" type="ORF">HMPREF9446_02278</name>
</gene>
<name>F3PU57_9BACE</name>
<dbReference type="Pfam" id="PF00550">
    <property type="entry name" value="PP-binding"/>
    <property type="match status" value="1"/>
</dbReference>
<proteinExistence type="predicted"/>
<reference evidence="2 3" key="1">
    <citation type="submission" date="2011-02" db="EMBL/GenBank/DDBJ databases">
        <authorList>
            <person name="Weinstock G."/>
            <person name="Sodergren E."/>
            <person name="Clifton S."/>
            <person name="Fulton L."/>
            <person name="Fulton B."/>
            <person name="Courtney L."/>
            <person name="Fronick C."/>
            <person name="Harrison M."/>
            <person name="Strong C."/>
            <person name="Farmer C."/>
            <person name="Delahaunty K."/>
            <person name="Markovic C."/>
            <person name="Hall O."/>
            <person name="Minx P."/>
            <person name="Tomlinson C."/>
            <person name="Mitreva M."/>
            <person name="Hou S."/>
            <person name="Chen J."/>
            <person name="Wollam A."/>
            <person name="Pepin K.H."/>
            <person name="Johnson M."/>
            <person name="Bhonagiri V."/>
            <person name="Zhang X."/>
            <person name="Suruliraj S."/>
            <person name="Warren W."/>
            <person name="Chinwalla A."/>
            <person name="Mardis E.R."/>
            <person name="Wilson R.K."/>
        </authorList>
    </citation>
    <scope>NUCLEOTIDE SEQUENCE [LARGE SCALE GENOMIC DNA]</scope>
    <source>
        <strain evidence="2 3">YIT 12057</strain>
    </source>
</reference>
<dbReference type="PROSITE" id="PS50075">
    <property type="entry name" value="CARRIER"/>
    <property type="match status" value="1"/>
</dbReference>
<comment type="caution">
    <text evidence="2">The sequence shown here is derived from an EMBL/GenBank/DDBJ whole genome shotgun (WGS) entry which is preliminary data.</text>
</comment>
<dbReference type="EMBL" id="AFBN01000041">
    <property type="protein sequence ID" value="EGF56350.1"/>
    <property type="molecule type" value="Genomic_DNA"/>
</dbReference>